<organism evidence="2 3">
    <name type="scientific">Nocardioides endophyticus</name>
    <dbReference type="NCBI Taxonomy" id="1353775"/>
    <lineage>
        <taxon>Bacteria</taxon>
        <taxon>Bacillati</taxon>
        <taxon>Actinomycetota</taxon>
        <taxon>Actinomycetes</taxon>
        <taxon>Propionibacteriales</taxon>
        <taxon>Nocardioidaceae</taxon>
        <taxon>Nocardioides</taxon>
    </lineage>
</organism>
<evidence type="ECO:0008006" key="4">
    <source>
        <dbReference type="Google" id="ProtNLM"/>
    </source>
</evidence>
<evidence type="ECO:0000256" key="1">
    <source>
        <dbReference type="SAM" id="MobiDB-lite"/>
    </source>
</evidence>
<dbReference type="EMBL" id="BAABKN010000036">
    <property type="protein sequence ID" value="GAA4758462.1"/>
    <property type="molecule type" value="Genomic_DNA"/>
</dbReference>
<proteinExistence type="predicted"/>
<gene>
    <name evidence="2" type="ORF">GCM10023350_50300</name>
</gene>
<protein>
    <recommendedName>
        <fullName evidence="4">DUF2690 domain-containing protein</fullName>
    </recommendedName>
</protein>
<dbReference type="Proteomes" id="UP001499882">
    <property type="component" value="Unassembled WGS sequence"/>
</dbReference>
<evidence type="ECO:0000313" key="2">
    <source>
        <dbReference type="EMBL" id="GAA4758462.1"/>
    </source>
</evidence>
<accession>A0ABP8ZJP9</accession>
<name>A0ABP8ZJP9_9ACTN</name>
<feature type="region of interest" description="Disordered" evidence="1">
    <location>
        <begin position="1"/>
        <end position="21"/>
    </location>
</feature>
<comment type="caution">
    <text evidence="2">The sequence shown here is derived from an EMBL/GenBank/DDBJ whole genome shotgun (WGS) entry which is preliminary data.</text>
</comment>
<keyword evidence="3" id="KW-1185">Reference proteome</keyword>
<feature type="compositionally biased region" description="Basic and acidic residues" evidence="1">
    <location>
        <begin position="1"/>
        <end position="11"/>
    </location>
</feature>
<reference evidence="3" key="1">
    <citation type="journal article" date="2019" name="Int. J. Syst. Evol. Microbiol.">
        <title>The Global Catalogue of Microorganisms (GCM) 10K type strain sequencing project: providing services to taxonomists for standard genome sequencing and annotation.</title>
        <authorList>
            <consortium name="The Broad Institute Genomics Platform"/>
            <consortium name="The Broad Institute Genome Sequencing Center for Infectious Disease"/>
            <person name="Wu L."/>
            <person name="Ma J."/>
        </authorList>
    </citation>
    <scope>NUCLEOTIDE SEQUENCE [LARGE SCALE GENOMIC DNA]</scope>
    <source>
        <strain evidence="3">JCM 18532</strain>
    </source>
</reference>
<sequence length="61" mass="6368">MPGCGRPDDGSKSPTGKAKVTIKKGKRVTIAYRGNCAKPIQYLGNTQLKSSAGSGRFAGKK</sequence>
<evidence type="ECO:0000313" key="3">
    <source>
        <dbReference type="Proteomes" id="UP001499882"/>
    </source>
</evidence>